<organism evidence="9 10">
    <name type="scientific">Dioscorea cayennensis subsp. rotundata</name>
    <name type="common">White Guinea yam</name>
    <name type="synonym">Dioscorea rotundata</name>
    <dbReference type="NCBI Taxonomy" id="55577"/>
    <lineage>
        <taxon>Eukaryota</taxon>
        <taxon>Viridiplantae</taxon>
        <taxon>Streptophyta</taxon>
        <taxon>Embryophyta</taxon>
        <taxon>Tracheophyta</taxon>
        <taxon>Spermatophyta</taxon>
        <taxon>Magnoliopsida</taxon>
        <taxon>Liliopsida</taxon>
        <taxon>Dioscoreales</taxon>
        <taxon>Dioscoreaceae</taxon>
        <taxon>Dioscorea</taxon>
    </lineage>
</organism>
<feature type="compositionally biased region" description="Basic and acidic residues" evidence="8">
    <location>
        <begin position="1"/>
        <end position="15"/>
    </location>
</feature>
<evidence type="ECO:0000256" key="2">
    <source>
        <dbReference type="ARBA" id="ARBA00006213"/>
    </source>
</evidence>
<protein>
    <recommendedName>
        <fullName evidence="7">Probable purine permease</fullName>
    </recommendedName>
</protein>
<feature type="transmembrane region" description="Helical" evidence="7">
    <location>
        <begin position="133"/>
        <end position="152"/>
    </location>
</feature>
<evidence type="ECO:0000256" key="4">
    <source>
        <dbReference type="ARBA" id="ARBA00022692"/>
    </source>
</evidence>
<feature type="transmembrane region" description="Helical" evidence="7">
    <location>
        <begin position="270"/>
        <end position="291"/>
    </location>
</feature>
<dbReference type="SUPFAM" id="SSF103481">
    <property type="entry name" value="Multidrug resistance efflux transporter EmrE"/>
    <property type="match status" value="1"/>
</dbReference>
<comment type="similarity">
    <text evidence="2 7">Belongs to the purine permeases (TC 2.A.7.14) family.</text>
</comment>
<dbReference type="AlphaFoldDB" id="A0AB40CWQ6"/>
<dbReference type="PANTHER" id="PTHR31376:SF105">
    <property type="entry name" value="PURINE PERMEASE-RELATED"/>
    <property type="match status" value="1"/>
</dbReference>
<evidence type="ECO:0000313" key="10">
    <source>
        <dbReference type="RefSeq" id="XP_039144480.1"/>
    </source>
</evidence>
<keyword evidence="5 7" id="KW-1133">Transmembrane helix</keyword>
<dbReference type="PANTHER" id="PTHR31376">
    <property type="entry name" value="OS09G0467300 PROTEIN-RELATED"/>
    <property type="match status" value="1"/>
</dbReference>
<feature type="transmembrane region" description="Helical" evidence="7">
    <location>
        <begin position="298"/>
        <end position="319"/>
    </location>
</feature>
<feature type="transmembrane region" description="Helical" evidence="7">
    <location>
        <begin position="227"/>
        <end position="250"/>
    </location>
</feature>
<keyword evidence="9" id="KW-1185">Reference proteome</keyword>
<keyword evidence="4 7" id="KW-0812">Transmembrane</keyword>
<comment type="subcellular location">
    <subcellularLocation>
        <location evidence="1 7">Membrane</location>
        <topology evidence="1 7">Multi-pass membrane protein</topology>
    </subcellularLocation>
</comment>
<evidence type="ECO:0000256" key="5">
    <source>
        <dbReference type="ARBA" id="ARBA00022989"/>
    </source>
</evidence>
<feature type="transmembrane region" description="Helical" evidence="7">
    <location>
        <begin position="68"/>
        <end position="86"/>
    </location>
</feature>
<feature type="transmembrane region" description="Helical" evidence="7">
    <location>
        <begin position="325"/>
        <end position="344"/>
    </location>
</feature>
<evidence type="ECO:0000256" key="8">
    <source>
        <dbReference type="SAM" id="MobiDB-lite"/>
    </source>
</evidence>
<reference evidence="10" key="1">
    <citation type="submission" date="2025-08" db="UniProtKB">
        <authorList>
            <consortium name="RefSeq"/>
        </authorList>
    </citation>
    <scope>IDENTIFICATION</scope>
</reference>
<keyword evidence="3 7" id="KW-0813">Transport</keyword>
<dbReference type="Proteomes" id="UP001515500">
    <property type="component" value="Chromosome 18"/>
</dbReference>
<feature type="transmembrane region" description="Helical" evidence="7">
    <location>
        <begin position="159"/>
        <end position="179"/>
    </location>
</feature>
<feature type="region of interest" description="Disordered" evidence="8">
    <location>
        <begin position="1"/>
        <end position="25"/>
    </location>
</feature>
<feature type="transmembrane region" description="Helical" evidence="7">
    <location>
        <begin position="35"/>
        <end position="56"/>
    </location>
</feature>
<feature type="transmembrane region" description="Helical" evidence="7">
    <location>
        <begin position="107"/>
        <end position="127"/>
    </location>
</feature>
<feature type="transmembrane region" description="Helical" evidence="7">
    <location>
        <begin position="191"/>
        <end position="215"/>
    </location>
</feature>
<evidence type="ECO:0000256" key="7">
    <source>
        <dbReference type="RuleBase" id="RU368015"/>
    </source>
</evidence>
<dbReference type="GeneID" id="120281854"/>
<dbReference type="GO" id="GO:0005345">
    <property type="term" value="F:purine nucleobase transmembrane transporter activity"/>
    <property type="evidence" value="ECO:0007669"/>
    <property type="project" value="UniProtKB-UniRule"/>
</dbReference>
<dbReference type="Pfam" id="PF16913">
    <property type="entry name" value="PUNUT"/>
    <property type="match status" value="1"/>
</dbReference>
<dbReference type="GO" id="GO:0016020">
    <property type="term" value="C:membrane"/>
    <property type="evidence" value="ECO:0007669"/>
    <property type="project" value="UniProtKB-SubCell"/>
</dbReference>
<evidence type="ECO:0000256" key="3">
    <source>
        <dbReference type="ARBA" id="ARBA00022448"/>
    </source>
</evidence>
<gene>
    <name evidence="10" type="primary">LOC120281854</name>
</gene>
<keyword evidence="6 7" id="KW-0472">Membrane</keyword>
<proteinExistence type="inferred from homology"/>
<accession>A0AB40CWQ6</accession>
<dbReference type="InterPro" id="IPR037185">
    <property type="entry name" value="EmrE-like"/>
</dbReference>
<dbReference type="GO" id="GO:0015211">
    <property type="term" value="F:purine nucleoside transmembrane transporter activity"/>
    <property type="evidence" value="ECO:0007669"/>
    <property type="project" value="UniProtKB-UniRule"/>
</dbReference>
<evidence type="ECO:0000256" key="1">
    <source>
        <dbReference type="ARBA" id="ARBA00004141"/>
    </source>
</evidence>
<evidence type="ECO:0000256" key="6">
    <source>
        <dbReference type="ARBA" id="ARBA00023136"/>
    </source>
</evidence>
<dbReference type="RefSeq" id="XP_039144480.1">
    <property type="nucleotide sequence ID" value="XM_039288546.1"/>
</dbReference>
<name>A0AB40CWQ6_DIOCR</name>
<sequence>MELNKHHDIEHPPSHDHHHQQQQQQQHQQKHLSRIILSFTLLFLGAGGPFLLRVYFIHGGSRKWFSSWLQMGGWPVLLLPLSFSYLRQYKQTKKVSFCMSPKLTLACSLLGLFLGLDSYLFTFSSAYLPVSTASILFSSQLAFTAFFSFFIVRQRFTACLVNAIVLLTMGSVALGLRAGGDRPDGESNSEYWMGFVMTVGAAALCGLVTPLIQLVYEKSKQKMSFDLLLEVSLVIAFFGAGFCLVGMLINNDFQAIPKEAREFGLGETKYYIVIVCDAILWQVCNIGLYGLLLYASSVIAGIGSALLVPLVQVLALILLDEKFSELKGLALVLTIWGFTSYLYGEYQQTKKINKMKESVALELPVP</sequence>
<evidence type="ECO:0000313" key="9">
    <source>
        <dbReference type="Proteomes" id="UP001515500"/>
    </source>
</evidence>
<dbReference type="InterPro" id="IPR030182">
    <property type="entry name" value="PUP_plant"/>
</dbReference>